<dbReference type="PANTHER" id="PTHR43639">
    <property type="entry name" value="OXIDOREDUCTASE, SHORT-CHAIN DEHYDROGENASE/REDUCTASE FAMILY (AFU_ORTHOLOGUE AFUA_5G02870)"/>
    <property type="match status" value="1"/>
</dbReference>
<evidence type="ECO:0000256" key="1">
    <source>
        <dbReference type="ARBA" id="ARBA00006484"/>
    </source>
</evidence>
<gene>
    <name evidence="4" type="ORF">MPRF_12010</name>
</gene>
<dbReference type="Gene3D" id="3.40.50.720">
    <property type="entry name" value="NAD(P)-binding Rossmann-like Domain"/>
    <property type="match status" value="1"/>
</dbReference>
<dbReference type="SUPFAM" id="SSF51735">
    <property type="entry name" value="NAD(P)-binding Rossmann-fold domains"/>
    <property type="match status" value="1"/>
</dbReference>
<dbReference type="RefSeq" id="WP_163765751.1">
    <property type="nucleotide sequence ID" value="NZ_AP022598.1"/>
</dbReference>
<dbReference type="EMBL" id="AP022598">
    <property type="protein sequence ID" value="BBY74302.1"/>
    <property type="molecule type" value="Genomic_DNA"/>
</dbReference>
<dbReference type="SMART" id="SM00822">
    <property type="entry name" value="PKS_KR"/>
    <property type="match status" value="1"/>
</dbReference>
<dbReference type="PRINTS" id="PR00081">
    <property type="entry name" value="GDHRDH"/>
</dbReference>
<dbReference type="Pfam" id="PF13561">
    <property type="entry name" value="adh_short_C2"/>
    <property type="match status" value="1"/>
</dbReference>
<evidence type="ECO:0000313" key="5">
    <source>
        <dbReference type="Proteomes" id="UP000466554"/>
    </source>
</evidence>
<keyword evidence="2" id="KW-0560">Oxidoreductase</keyword>
<protein>
    <submittedName>
        <fullName evidence="4">3-ketoacyl-ACP reductase</fullName>
    </submittedName>
</protein>
<feature type="domain" description="Ketoreductase" evidence="3">
    <location>
        <begin position="9"/>
        <end position="188"/>
    </location>
</feature>
<organism evidence="4 5">
    <name type="scientific">Mycolicibacterium parafortuitum</name>
    <name type="common">Mycobacterium parafortuitum</name>
    <dbReference type="NCBI Taxonomy" id="39692"/>
    <lineage>
        <taxon>Bacteria</taxon>
        <taxon>Bacillati</taxon>
        <taxon>Actinomycetota</taxon>
        <taxon>Actinomycetes</taxon>
        <taxon>Mycobacteriales</taxon>
        <taxon>Mycobacteriaceae</taxon>
        <taxon>Mycolicibacterium</taxon>
    </lineage>
</organism>
<evidence type="ECO:0000256" key="2">
    <source>
        <dbReference type="ARBA" id="ARBA00023002"/>
    </source>
</evidence>
<name>A0A7I7TYR5_MYCPF</name>
<reference evidence="4 5" key="1">
    <citation type="journal article" date="2019" name="Emerg. Microbes Infect.">
        <title>Comprehensive subspecies identification of 175 nontuberculous mycobacteria species based on 7547 genomic profiles.</title>
        <authorList>
            <person name="Matsumoto Y."/>
            <person name="Kinjo T."/>
            <person name="Motooka D."/>
            <person name="Nabeya D."/>
            <person name="Jung N."/>
            <person name="Uechi K."/>
            <person name="Horii T."/>
            <person name="Iida T."/>
            <person name="Fujita J."/>
            <person name="Nakamura S."/>
        </authorList>
    </citation>
    <scope>NUCLEOTIDE SEQUENCE [LARGE SCALE GENOMIC DNA]</scope>
    <source>
        <strain evidence="4 5">JCM 6367</strain>
    </source>
</reference>
<dbReference type="FunFam" id="3.40.50.720:FF:000084">
    <property type="entry name" value="Short-chain dehydrogenase reductase"/>
    <property type="match status" value="1"/>
</dbReference>
<evidence type="ECO:0000259" key="3">
    <source>
        <dbReference type="SMART" id="SM00822"/>
    </source>
</evidence>
<sequence length="248" mass="25348">MSTTPLAGRRALVTGGSRGIGAGIVRRLADDGAAVAFTYSASPAAADALVAELTGAGAKVVAIQADAAEREQNLAAVEHAVAELGGLDVVVNNAAVAHLAPFDEFPDEEFERLVAINIGGMYWTTRAAIKHLGKDARIINIGSINAERIPGPGLAVYGMTKGAVASFTRGLARDLGPRGITVNNVQPGPIDTDANPDQGDFAEGLKQITAQGRYGSTDDVAALVSFLAGPESGYITGAHLNIDGGFTV</sequence>
<proteinExistence type="inferred from homology"/>
<dbReference type="Proteomes" id="UP000466554">
    <property type="component" value="Chromosome"/>
</dbReference>
<dbReference type="InterPro" id="IPR002347">
    <property type="entry name" value="SDR_fam"/>
</dbReference>
<evidence type="ECO:0000313" key="4">
    <source>
        <dbReference type="EMBL" id="BBY74302.1"/>
    </source>
</evidence>
<dbReference type="InterPro" id="IPR057326">
    <property type="entry name" value="KR_dom"/>
</dbReference>
<dbReference type="PRINTS" id="PR00080">
    <property type="entry name" value="SDRFAMILY"/>
</dbReference>
<dbReference type="PROSITE" id="PS00061">
    <property type="entry name" value="ADH_SHORT"/>
    <property type="match status" value="1"/>
</dbReference>
<dbReference type="GO" id="GO:0016491">
    <property type="term" value="F:oxidoreductase activity"/>
    <property type="evidence" value="ECO:0007669"/>
    <property type="project" value="UniProtKB-KW"/>
</dbReference>
<accession>A0A7I7TYR5</accession>
<comment type="similarity">
    <text evidence="1">Belongs to the short-chain dehydrogenases/reductases (SDR) family.</text>
</comment>
<dbReference type="AlphaFoldDB" id="A0A7I7TYR5"/>
<dbReference type="InterPro" id="IPR036291">
    <property type="entry name" value="NAD(P)-bd_dom_sf"/>
</dbReference>
<dbReference type="InterPro" id="IPR020904">
    <property type="entry name" value="Sc_DH/Rdtase_CS"/>
</dbReference>
<dbReference type="PANTHER" id="PTHR43639:SF1">
    <property type="entry name" value="SHORT-CHAIN DEHYDROGENASE_REDUCTASE FAMILY PROTEIN"/>
    <property type="match status" value="1"/>
</dbReference>